<reference evidence="2 3" key="1">
    <citation type="journal article" date="2017" name="Genome Announc.">
        <title>Draft Genome Sequence of Romboutsia weinsteinii sp. nov. Strain CCRI-19649(T) Isolated from Surface Water.</title>
        <authorList>
            <person name="Maheux A.F."/>
            <person name="Boudreau D.K."/>
            <person name="Berube E."/>
            <person name="Boissinot M."/>
            <person name="Cantin P."/>
            <person name="Raymond F."/>
            <person name="Corbeil J."/>
            <person name="Omar R.F."/>
            <person name="Bergeron M.G."/>
        </authorList>
    </citation>
    <scope>NUCLEOTIDE SEQUENCE [LARGE SCALE GENOMIC DNA]</scope>
    <source>
        <strain evidence="2 3">CCRI-19649</strain>
    </source>
</reference>
<sequence length="402" mass="44091">MKKTKFITFFIPVLIVMFLIFGVILFPQNSIEAGKKGLDIWVNILIPSLLPFIIGANLVVSLKIVDIIGFIINPITQLIFNVSGKGSLVFVISMISGYPVGAKLASELRNENQISQFEAQRLIAFCSTSGPLFIIGSVAVGMFKDSSLGYLMLVCHYLGAISVGLLFRNYGKETLQKTKSNLGTCVRTVINSKNENNEGFFVLFGNAVFSGVNTLLLIGGFVIIFSVVFEILSLFKVISLMSSILYIPLSFIGVSKELCQAFISGLFEMTIGCANISLVNSSSEVLKVSLSSFLVAFSGLSILAQCCTFIAKTDLSTNLYIFSKLLHGLFAGFFTFILYPLSTSTALVSNFSNIYDTFYGNSLWVSYVNNYKTILPLIVVFYLISALYTLNNSKSKKIARKV</sequence>
<feature type="transmembrane region" description="Helical" evidence="1">
    <location>
        <begin position="122"/>
        <end position="143"/>
    </location>
</feature>
<dbReference type="AlphaFoldDB" id="A0A371J7D2"/>
<keyword evidence="1" id="KW-0472">Membrane</keyword>
<proteinExistence type="predicted"/>
<comment type="caution">
    <text evidence="2">The sequence shown here is derived from an EMBL/GenBank/DDBJ whole genome shotgun (WGS) entry which is preliminary data.</text>
</comment>
<evidence type="ECO:0000256" key="1">
    <source>
        <dbReference type="SAM" id="Phobius"/>
    </source>
</evidence>
<protein>
    <submittedName>
        <fullName evidence="2">Sporulation integral membrane protein YlbJ</fullName>
    </submittedName>
</protein>
<dbReference type="InterPro" id="IPR014226">
    <property type="entry name" value="Spore_IM_YlbJ"/>
</dbReference>
<organism evidence="2 3">
    <name type="scientific">Romboutsia weinsteinii</name>
    <dbReference type="NCBI Taxonomy" id="2020949"/>
    <lineage>
        <taxon>Bacteria</taxon>
        <taxon>Bacillati</taxon>
        <taxon>Bacillota</taxon>
        <taxon>Clostridia</taxon>
        <taxon>Peptostreptococcales</taxon>
        <taxon>Peptostreptococcaceae</taxon>
        <taxon>Romboutsia</taxon>
    </lineage>
</organism>
<keyword evidence="1" id="KW-0812">Transmembrane</keyword>
<feature type="transmembrane region" description="Helical" evidence="1">
    <location>
        <begin position="149"/>
        <end position="167"/>
    </location>
</feature>
<name>A0A371J7D2_9FIRM</name>
<feature type="transmembrane region" description="Helical" evidence="1">
    <location>
        <begin position="261"/>
        <end position="278"/>
    </location>
</feature>
<dbReference type="NCBIfam" id="TIGR02871">
    <property type="entry name" value="spore_ylbJ"/>
    <property type="match status" value="1"/>
</dbReference>
<gene>
    <name evidence="2" type="primary">ylbJ</name>
    <name evidence="2" type="ORF">CHL78_003900</name>
</gene>
<feature type="transmembrane region" description="Helical" evidence="1">
    <location>
        <begin position="373"/>
        <end position="391"/>
    </location>
</feature>
<feature type="transmembrane region" description="Helical" evidence="1">
    <location>
        <begin position="290"/>
        <end position="311"/>
    </location>
</feature>
<evidence type="ECO:0000313" key="3">
    <source>
        <dbReference type="Proteomes" id="UP000215694"/>
    </source>
</evidence>
<keyword evidence="1" id="KW-1133">Transmembrane helix</keyword>
<dbReference type="RefSeq" id="WP_094366507.1">
    <property type="nucleotide sequence ID" value="NZ_NOJY02000005.1"/>
</dbReference>
<feature type="transmembrane region" description="Helical" evidence="1">
    <location>
        <begin position="318"/>
        <end position="339"/>
    </location>
</feature>
<accession>A0A371J7D2</accession>
<evidence type="ECO:0000313" key="2">
    <source>
        <dbReference type="EMBL" id="RDY28690.1"/>
    </source>
</evidence>
<feature type="transmembrane region" description="Helical" evidence="1">
    <location>
        <begin position="6"/>
        <end position="26"/>
    </location>
</feature>
<feature type="transmembrane region" description="Helical" evidence="1">
    <location>
        <begin position="200"/>
        <end position="228"/>
    </location>
</feature>
<dbReference type="EMBL" id="NOJY02000005">
    <property type="protein sequence ID" value="RDY28690.1"/>
    <property type="molecule type" value="Genomic_DNA"/>
</dbReference>
<feature type="transmembrane region" description="Helical" evidence="1">
    <location>
        <begin position="234"/>
        <end position="254"/>
    </location>
</feature>
<dbReference type="OrthoDB" id="1645614at2"/>
<keyword evidence="3" id="KW-1185">Reference proteome</keyword>
<feature type="transmembrane region" description="Helical" evidence="1">
    <location>
        <begin position="38"/>
        <end position="58"/>
    </location>
</feature>
<dbReference type="Proteomes" id="UP000215694">
    <property type="component" value="Unassembled WGS sequence"/>
</dbReference>